<dbReference type="Pfam" id="PF13347">
    <property type="entry name" value="MFS_2"/>
    <property type="match status" value="1"/>
</dbReference>
<feature type="transmembrane region" description="Helical" evidence="2">
    <location>
        <begin position="292"/>
        <end position="312"/>
    </location>
</feature>
<feature type="transmembrane region" description="Helical" evidence="2">
    <location>
        <begin position="88"/>
        <end position="106"/>
    </location>
</feature>
<evidence type="ECO:0000256" key="1">
    <source>
        <dbReference type="ARBA" id="ARBA00009617"/>
    </source>
</evidence>
<accession>A0ABV7D5B7</accession>
<keyword evidence="4" id="KW-1185">Reference proteome</keyword>
<feature type="transmembrane region" description="Helical" evidence="2">
    <location>
        <begin position="368"/>
        <end position="389"/>
    </location>
</feature>
<feature type="transmembrane region" description="Helical" evidence="2">
    <location>
        <begin position="401"/>
        <end position="422"/>
    </location>
</feature>
<gene>
    <name evidence="3" type="ORF">ACFOKA_09270</name>
</gene>
<feature type="transmembrane region" description="Helical" evidence="2">
    <location>
        <begin position="231"/>
        <end position="254"/>
    </location>
</feature>
<keyword evidence="2" id="KW-0472">Membrane</keyword>
<keyword evidence="2" id="KW-0812">Transmembrane</keyword>
<dbReference type="Gene3D" id="1.20.1250.20">
    <property type="entry name" value="MFS general substrate transporter like domains"/>
    <property type="match status" value="2"/>
</dbReference>
<dbReference type="RefSeq" id="WP_194214605.1">
    <property type="nucleotide sequence ID" value="NZ_CP061205.1"/>
</dbReference>
<dbReference type="PANTHER" id="PTHR11328:SF24">
    <property type="entry name" value="MAJOR FACILITATOR SUPERFAMILY (MFS) PROFILE DOMAIN-CONTAINING PROTEIN"/>
    <property type="match status" value="1"/>
</dbReference>
<dbReference type="InterPro" id="IPR039672">
    <property type="entry name" value="MFS_2"/>
</dbReference>
<reference evidence="4" key="1">
    <citation type="journal article" date="2019" name="Int. J. Syst. Evol. Microbiol.">
        <title>The Global Catalogue of Microorganisms (GCM) 10K type strain sequencing project: providing services to taxonomists for standard genome sequencing and annotation.</title>
        <authorList>
            <consortium name="The Broad Institute Genomics Platform"/>
            <consortium name="The Broad Institute Genome Sequencing Center for Infectious Disease"/>
            <person name="Wu L."/>
            <person name="Ma J."/>
        </authorList>
    </citation>
    <scope>NUCLEOTIDE SEQUENCE [LARGE SCALE GENOMIC DNA]</scope>
    <source>
        <strain evidence="4">KCTC 62164</strain>
    </source>
</reference>
<keyword evidence="2" id="KW-1133">Transmembrane helix</keyword>
<name>A0ABV7D5B7_9PROT</name>
<feature type="transmembrane region" description="Helical" evidence="2">
    <location>
        <begin position="266"/>
        <end position="285"/>
    </location>
</feature>
<feature type="transmembrane region" description="Helical" evidence="2">
    <location>
        <begin position="155"/>
        <end position="176"/>
    </location>
</feature>
<evidence type="ECO:0000313" key="4">
    <source>
        <dbReference type="Proteomes" id="UP001595444"/>
    </source>
</evidence>
<feature type="transmembrane region" description="Helical" evidence="2">
    <location>
        <begin position="20"/>
        <end position="42"/>
    </location>
</feature>
<dbReference type="EMBL" id="JBHRSL010000007">
    <property type="protein sequence ID" value="MFC3052096.1"/>
    <property type="molecule type" value="Genomic_DNA"/>
</dbReference>
<proteinExistence type="inferred from homology"/>
<feature type="transmembrane region" description="Helical" evidence="2">
    <location>
        <begin position="48"/>
        <end position="67"/>
    </location>
</feature>
<dbReference type="SUPFAM" id="SSF103473">
    <property type="entry name" value="MFS general substrate transporter"/>
    <property type="match status" value="1"/>
</dbReference>
<dbReference type="Proteomes" id="UP001595444">
    <property type="component" value="Unassembled WGS sequence"/>
</dbReference>
<sequence length="438" mass="47067">MTDTKNTQTSAFTWWQLFSYGFLTAPLAMGGFALVMYIPTFYAVDMGLGLGLVGAVFVAGRLFDVVTDPLIGHLSDETRSRIGARKPWMLVGVPGFSIAAWLLLAPPEGAGLLYLLIASGLYFLFYTVLDVPYSSTGLEISPHVHERSVLASSKASFQVIGALFAAAAPVVLMLPIGDTLPVVAQTIMVTSVLGLILFMHSMPERNRTVTEPRASLIKAVKMVWHSRPYRTLISGFLIVQSANALTAGLMVLFITHRLNAPNLIGLLMGLLLLSSALFLPVWVWVSKRKSKQYAWSCSVITCSVVLAAFAFVGEGNVVAAAMLAAILGACFGCDAIMPTSMLADIVYKGEEGGKKRLGGLSLAVKNSVSKLAFVVPMGLAFPVLDLVGFQEQGQNGCTEMLTLVFFFSGLPILLRLAALYVINKQSDTVRSTQEAEPV</sequence>
<comment type="caution">
    <text evidence="3">The sequence shown here is derived from an EMBL/GenBank/DDBJ whole genome shotgun (WGS) entry which is preliminary data.</text>
</comment>
<evidence type="ECO:0000256" key="2">
    <source>
        <dbReference type="SAM" id="Phobius"/>
    </source>
</evidence>
<comment type="similarity">
    <text evidence="1">Belongs to the sodium:galactoside symporter (TC 2.A.2) family.</text>
</comment>
<feature type="transmembrane region" description="Helical" evidence="2">
    <location>
        <begin position="112"/>
        <end position="134"/>
    </location>
</feature>
<organism evidence="3 4">
    <name type="scientific">Kordiimonas pumila</name>
    <dbReference type="NCBI Taxonomy" id="2161677"/>
    <lineage>
        <taxon>Bacteria</taxon>
        <taxon>Pseudomonadati</taxon>
        <taxon>Pseudomonadota</taxon>
        <taxon>Alphaproteobacteria</taxon>
        <taxon>Kordiimonadales</taxon>
        <taxon>Kordiimonadaceae</taxon>
        <taxon>Kordiimonas</taxon>
    </lineage>
</organism>
<feature type="transmembrane region" description="Helical" evidence="2">
    <location>
        <begin position="318"/>
        <end position="347"/>
    </location>
</feature>
<feature type="transmembrane region" description="Helical" evidence="2">
    <location>
        <begin position="182"/>
        <end position="199"/>
    </location>
</feature>
<dbReference type="PANTHER" id="PTHR11328">
    <property type="entry name" value="MAJOR FACILITATOR SUPERFAMILY DOMAIN-CONTAINING PROTEIN"/>
    <property type="match status" value="1"/>
</dbReference>
<dbReference type="InterPro" id="IPR036259">
    <property type="entry name" value="MFS_trans_sf"/>
</dbReference>
<evidence type="ECO:0000313" key="3">
    <source>
        <dbReference type="EMBL" id="MFC3052096.1"/>
    </source>
</evidence>
<protein>
    <submittedName>
        <fullName evidence="3">MFS transporter</fullName>
    </submittedName>
</protein>